<dbReference type="Proteomes" id="UP000279859">
    <property type="component" value="Unassembled WGS sequence"/>
</dbReference>
<keyword evidence="2" id="KW-0238">DNA-binding</keyword>
<organism evidence="5 6">
    <name type="scientific">Cryobacterium tepidiphilum</name>
    <dbReference type="NCBI Taxonomy" id="2486026"/>
    <lineage>
        <taxon>Bacteria</taxon>
        <taxon>Bacillati</taxon>
        <taxon>Actinomycetota</taxon>
        <taxon>Actinomycetes</taxon>
        <taxon>Micrococcales</taxon>
        <taxon>Microbacteriaceae</taxon>
        <taxon>Cryobacterium</taxon>
    </lineage>
</organism>
<dbReference type="SMART" id="SM00342">
    <property type="entry name" value="HTH_ARAC"/>
    <property type="match status" value="1"/>
</dbReference>
<dbReference type="EMBL" id="RDSR01000012">
    <property type="protein sequence ID" value="RNE62256.1"/>
    <property type="molecule type" value="Genomic_DNA"/>
</dbReference>
<dbReference type="OrthoDB" id="5464689at2"/>
<dbReference type="InterPro" id="IPR009057">
    <property type="entry name" value="Homeodomain-like_sf"/>
</dbReference>
<dbReference type="PANTHER" id="PTHR46796">
    <property type="entry name" value="HTH-TYPE TRANSCRIPTIONAL ACTIVATOR RHAS-RELATED"/>
    <property type="match status" value="1"/>
</dbReference>
<gene>
    <name evidence="5" type="ORF">EEJ31_08500</name>
</gene>
<dbReference type="Pfam" id="PF14525">
    <property type="entry name" value="AraC_binding_2"/>
    <property type="match status" value="1"/>
</dbReference>
<dbReference type="InterPro" id="IPR050204">
    <property type="entry name" value="AraC_XylS_family_regulators"/>
</dbReference>
<sequence>MTDDERFHVRLEAVGRDPEIARHTLSGFYDGAEWKTHATTARAYSYRYAAIGDNAMTLRTSQMNGYVEGDIPPGDDYIVQWLTGGHAIVDMGGDAVPLTVGRPMLFPAHRPFVFGFTDYQQKLVHLNRQQVDAVATELHGAVPGSIRFDHLTRPSAASIALWHETVALVSRTVARGSVSPVLWNELIRMTAVSFLEMYAPNAAHVPEALRHPRNAHVRLAVEYIHEYAHLPLAVAQIAEIAGLSVRALQESFQRTLGMSPMAHLRLVRLERAHEDLLAGAPPATTVGDIARRWGFAHLGRFSAAYGERFGEHPRDTLRR</sequence>
<evidence type="ECO:0000259" key="4">
    <source>
        <dbReference type="PROSITE" id="PS01124"/>
    </source>
</evidence>
<keyword evidence="1" id="KW-0805">Transcription regulation</keyword>
<dbReference type="PANTHER" id="PTHR46796:SF12">
    <property type="entry name" value="HTH-TYPE DNA-BINDING TRANSCRIPTIONAL ACTIVATOR EUTR"/>
    <property type="match status" value="1"/>
</dbReference>
<evidence type="ECO:0000256" key="1">
    <source>
        <dbReference type="ARBA" id="ARBA00023015"/>
    </source>
</evidence>
<accession>A0A3M8L9Y7</accession>
<feature type="domain" description="HTH araC/xylS-type" evidence="4">
    <location>
        <begin position="218"/>
        <end position="319"/>
    </location>
</feature>
<reference evidence="5 6" key="1">
    <citation type="submission" date="2018-11" db="EMBL/GenBank/DDBJ databases">
        <title>Cryobacterium sp. nov., isolated from rhizosphere soil of lettuce.</title>
        <authorList>
            <person name="Wang Y."/>
        </authorList>
    </citation>
    <scope>NUCLEOTIDE SEQUENCE [LARGE SCALE GENOMIC DNA]</scope>
    <source>
        <strain evidence="5 6">NEAU-85</strain>
    </source>
</reference>
<dbReference type="SUPFAM" id="SSF46689">
    <property type="entry name" value="Homeodomain-like"/>
    <property type="match status" value="2"/>
</dbReference>
<dbReference type="Pfam" id="PF12833">
    <property type="entry name" value="HTH_18"/>
    <property type="match status" value="1"/>
</dbReference>
<protein>
    <submittedName>
        <fullName evidence="5">Helix-turn-helix domain-containing protein</fullName>
    </submittedName>
</protein>
<dbReference type="PROSITE" id="PS01124">
    <property type="entry name" value="HTH_ARAC_FAMILY_2"/>
    <property type="match status" value="1"/>
</dbReference>
<name>A0A3M8L9Y7_9MICO</name>
<comment type="caution">
    <text evidence="5">The sequence shown here is derived from an EMBL/GenBank/DDBJ whole genome shotgun (WGS) entry which is preliminary data.</text>
</comment>
<dbReference type="GO" id="GO:0043565">
    <property type="term" value="F:sequence-specific DNA binding"/>
    <property type="evidence" value="ECO:0007669"/>
    <property type="project" value="InterPro"/>
</dbReference>
<dbReference type="AlphaFoldDB" id="A0A3M8L9Y7"/>
<dbReference type="Gene3D" id="1.10.10.60">
    <property type="entry name" value="Homeodomain-like"/>
    <property type="match status" value="1"/>
</dbReference>
<dbReference type="RefSeq" id="WP_123045879.1">
    <property type="nucleotide sequence ID" value="NZ_RDSR01000012.1"/>
</dbReference>
<evidence type="ECO:0000313" key="6">
    <source>
        <dbReference type="Proteomes" id="UP000279859"/>
    </source>
</evidence>
<keyword evidence="6" id="KW-1185">Reference proteome</keyword>
<dbReference type="InterPro" id="IPR035418">
    <property type="entry name" value="AraC-bd_2"/>
</dbReference>
<keyword evidence="3" id="KW-0804">Transcription</keyword>
<evidence type="ECO:0000256" key="3">
    <source>
        <dbReference type="ARBA" id="ARBA00023163"/>
    </source>
</evidence>
<dbReference type="InterPro" id="IPR018060">
    <property type="entry name" value="HTH_AraC"/>
</dbReference>
<proteinExistence type="predicted"/>
<evidence type="ECO:0000256" key="2">
    <source>
        <dbReference type="ARBA" id="ARBA00023125"/>
    </source>
</evidence>
<evidence type="ECO:0000313" key="5">
    <source>
        <dbReference type="EMBL" id="RNE62256.1"/>
    </source>
</evidence>
<dbReference type="GO" id="GO:0003700">
    <property type="term" value="F:DNA-binding transcription factor activity"/>
    <property type="evidence" value="ECO:0007669"/>
    <property type="project" value="InterPro"/>
</dbReference>